<keyword evidence="2 6" id="KW-0808">Transferase</keyword>
<dbReference type="GO" id="GO:0007165">
    <property type="term" value="P:signal transduction"/>
    <property type="evidence" value="ECO:0007669"/>
    <property type="project" value="InterPro"/>
</dbReference>
<keyword evidence="3 6" id="KW-0547">Nucleotide-binding</keyword>
<protein>
    <recommendedName>
        <fullName evidence="6">G protein-coupled receptor kinase</fullName>
        <ecNumber evidence="6">2.7.11.-</ecNumber>
    </recommendedName>
</protein>
<keyword evidence="4 6" id="KW-0418">Kinase</keyword>
<feature type="non-terminal residue" evidence="7">
    <location>
        <position position="1"/>
    </location>
</feature>
<proteinExistence type="inferred from homology"/>
<dbReference type="PANTHER" id="PTHR24355:SF26">
    <property type="entry name" value="G PROTEIN-COUPLED RECEPTOR KINASE"/>
    <property type="match status" value="1"/>
</dbReference>
<feature type="non-terminal residue" evidence="7">
    <location>
        <position position="166"/>
    </location>
</feature>
<evidence type="ECO:0000256" key="1">
    <source>
        <dbReference type="ARBA" id="ARBA00022527"/>
    </source>
</evidence>
<evidence type="ECO:0000256" key="5">
    <source>
        <dbReference type="ARBA" id="ARBA00022840"/>
    </source>
</evidence>
<dbReference type="Gene3D" id="1.10.510.10">
    <property type="entry name" value="Transferase(Phosphotransferase) domain 1"/>
    <property type="match status" value="1"/>
</dbReference>
<keyword evidence="8" id="KW-1185">Reference proteome</keyword>
<dbReference type="Gene3D" id="3.30.200.20">
    <property type="entry name" value="Phosphorylase Kinase, domain 1"/>
    <property type="match status" value="1"/>
</dbReference>
<name>A0A7K8SN69_9AVES</name>
<comment type="similarity">
    <text evidence="6">Belongs to the protein kinase superfamily. AGC Ser/Thr protein kinase family. GPRK subfamily.</text>
</comment>
<dbReference type="PRINTS" id="PR00717">
    <property type="entry name" value="GPCRKINASE"/>
</dbReference>
<evidence type="ECO:0000256" key="6">
    <source>
        <dbReference type="RuleBase" id="RU000308"/>
    </source>
</evidence>
<sequence length="166" mass="18200">QRLGCGADGAAAVKRHPFFRTINFKRLEAGVTTPSFVPDVRGRAGVGARCPPRPPLMPPRLPQPRAVYCKDVLDIEQFSTVKGVNLDQADSDFYAKFATGSVPIPWQNEVRGGPAVPRGLPVPPVTRPPQMIETECFKDLNVFGPGGTRPPDLDWRHLPEPPKRSL</sequence>
<evidence type="ECO:0000313" key="8">
    <source>
        <dbReference type="Proteomes" id="UP000538472"/>
    </source>
</evidence>
<dbReference type="GO" id="GO:0004703">
    <property type="term" value="F:G protein-coupled receptor kinase activity"/>
    <property type="evidence" value="ECO:0007669"/>
    <property type="project" value="InterPro"/>
</dbReference>
<keyword evidence="5 6" id="KW-0067">ATP-binding</keyword>
<dbReference type="GO" id="GO:0009966">
    <property type="term" value="P:regulation of signal transduction"/>
    <property type="evidence" value="ECO:0007669"/>
    <property type="project" value="TreeGrafter"/>
</dbReference>
<dbReference type="EMBL" id="VWZB01000071">
    <property type="protein sequence ID" value="NXF31565.1"/>
    <property type="molecule type" value="Genomic_DNA"/>
</dbReference>
<organism evidence="7 8">
    <name type="scientific">Nyctibius bracteatus</name>
    <name type="common">Rufous potoo</name>
    <dbReference type="NCBI Taxonomy" id="48426"/>
    <lineage>
        <taxon>Eukaryota</taxon>
        <taxon>Metazoa</taxon>
        <taxon>Chordata</taxon>
        <taxon>Craniata</taxon>
        <taxon>Vertebrata</taxon>
        <taxon>Euteleostomi</taxon>
        <taxon>Archelosauria</taxon>
        <taxon>Archosauria</taxon>
        <taxon>Dinosauria</taxon>
        <taxon>Saurischia</taxon>
        <taxon>Theropoda</taxon>
        <taxon>Coelurosauria</taxon>
        <taxon>Aves</taxon>
        <taxon>Neognathae</taxon>
        <taxon>Neoaves</taxon>
        <taxon>Strisores</taxon>
        <taxon>Caprimulgiformes</taxon>
        <taxon>Nyctibiidae</taxon>
        <taxon>Nyctibius</taxon>
    </lineage>
</organism>
<dbReference type="InterPro" id="IPR000239">
    <property type="entry name" value="GPCR_kinase"/>
</dbReference>
<dbReference type="Proteomes" id="UP000538472">
    <property type="component" value="Unassembled WGS sequence"/>
</dbReference>
<dbReference type="EC" id="2.7.11.-" evidence="6"/>
<keyword evidence="1 6" id="KW-0723">Serine/threonine-protein kinase</keyword>
<evidence type="ECO:0000313" key="7">
    <source>
        <dbReference type="EMBL" id="NXF31565.1"/>
    </source>
</evidence>
<dbReference type="AlphaFoldDB" id="A0A7K8SN69"/>
<reference evidence="7 8" key="1">
    <citation type="submission" date="2019-09" db="EMBL/GenBank/DDBJ databases">
        <title>Bird 10,000 Genomes (B10K) Project - Family phase.</title>
        <authorList>
            <person name="Zhang G."/>
        </authorList>
    </citation>
    <scope>NUCLEOTIDE SEQUENCE [LARGE SCALE GENOMIC DNA]</scope>
    <source>
        <strain evidence="7">B10K-CU-031-10</strain>
        <tissue evidence="7">Muscle</tissue>
    </source>
</reference>
<comment type="caution">
    <text evidence="7">The sequence shown here is derived from an EMBL/GenBank/DDBJ whole genome shotgun (WGS) entry which is preliminary data.</text>
</comment>
<dbReference type="GO" id="GO:0005524">
    <property type="term" value="F:ATP binding"/>
    <property type="evidence" value="ECO:0007669"/>
    <property type="project" value="UniProtKB-KW"/>
</dbReference>
<evidence type="ECO:0000256" key="3">
    <source>
        <dbReference type="ARBA" id="ARBA00022741"/>
    </source>
</evidence>
<gene>
    <name evidence="7" type="primary">Grk5_3</name>
    <name evidence="7" type="ORF">NYCBRA_R15423</name>
</gene>
<dbReference type="PANTHER" id="PTHR24355">
    <property type="entry name" value="G PROTEIN-COUPLED RECEPTOR KINASE/RIBOSOMAL PROTEIN S6 KINASE"/>
    <property type="match status" value="1"/>
</dbReference>
<dbReference type="GO" id="GO:0005737">
    <property type="term" value="C:cytoplasm"/>
    <property type="evidence" value="ECO:0007669"/>
    <property type="project" value="TreeGrafter"/>
</dbReference>
<accession>A0A7K8SN69</accession>
<evidence type="ECO:0000256" key="2">
    <source>
        <dbReference type="ARBA" id="ARBA00022679"/>
    </source>
</evidence>
<evidence type="ECO:0000256" key="4">
    <source>
        <dbReference type="ARBA" id="ARBA00022777"/>
    </source>
</evidence>